<reference evidence="4 6" key="1">
    <citation type="journal article" date="2019" name="Emerg. Microbes Infect.">
        <title>Comprehensive subspecies identification of 175 nontuberculous mycobacteria species based on 7547 genomic profiles.</title>
        <authorList>
            <person name="Matsumoto Y."/>
            <person name="Kinjo T."/>
            <person name="Motooka D."/>
            <person name="Nabeya D."/>
            <person name="Jung N."/>
            <person name="Uechi K."/>
            <person name="Horii T."/>
            <person name="Iida T."/>
            <person name="Fujita J."/>
            <person name="Nakamura S."/>
        </authorList>
    </citation>
    <scope>NUCLEOTIDE SEQUENCE [LARGE SCALE GENOMIC DNA]</scope>
    <source>
        <strain evidence="4 6">JCM 18565</strain>
    </source>
</reference>
<name>A0AAJ1S4V6_9MYCO</name>
<dbReference type="RefSeq" id="WP_162951481.1">
    <property type="nucleotide sequence ID" value="NZ_BLKX01000001.1"/>
</dbReference>
<dbReference type="InterPro" id="IPR022171">
    <property type="entry name" value="PPE_C"/>
</dbReference>
<dbReference type="PANTHER" id="PTHR46766:SF1">
    <property type="entry name" value="GLUTAMINE-RICH PROTEIN 2"/>
    <property type="match status" value="1"/>
</dbReference>
<evidence type="ECO:0000313" key="6">
    <source>
        <dbReference type="Proteomes" id="UP000465240"/>
    </source>
</evidence>
<comment type="caution">
    <text evidence="5">The sequence shown here is derived from an EMBL/GenBank/DDBJ whole genome shotgun (WGS) entry which is preliminary data.</text>
</comment>
<reference evidence="5" key="3">
    <citation type="submission" date="2023-06" db="EMBL/GenBank/DDBJ databases">
        <title>Identification of two novel mycobacterium reveal diversities and complexities of Mycobacterium gordonae clade.</title>
        <authorList>
            <person name="Matsumoto Y."/>
            <person name="Nakamura S."/>
            <person name="Motooka D."/>
            <person name="Fukushima K."/>
        </authorList>
    </citation>
    <scope>NUCLEOTIDE SEQUENCE</scope>
    <source>
        <strain evidence="5">TY812</strain>
    </source>
</reference>
<dbReference type="AlphaFoldDB" id="A0AAJ1S4V6"/>
<dbReference type="Pfam" id="PF00823">
    <property type="entry name" value="PPE"/>
    <property type="match status" value="1"/>
</dbReference>
<evidence type="ECO:0000313" key="4">
    <source>
        <dbReference type="EMBL" id="GFG79328.1"/>
    </source>
</evidence>
<feature type="domain" description="PPE family C-terminal" evidence="3">
    <location>
        <begin position="295"/>
        <end position="373"/>
    </location>
</feature>
<gene>
    <name evidence="4" type="primary">PPE31_2</name>
    <name evidence="4" type="ORF">MPRG_26040</name>
    <name evidence="5" type="ORF">QXL92_09200</name>
</gene>
<dbReference type="Proteomes" id="UP000465240">
    <property type="component" value="Unassembled WGS sequence"/>
</dbReference>
<dbReference type="SUPFAM" id="SSF140459">
    <property type="entry name" value="PE/PPE dimer-like"/>
    <property type="match status" value="1"/>
</dbReference>
<sequence>MTAALDFAALPPEINSARMYTGPGSGPMLAAASAWHGLAAELRATALSYDAVLSTLTGAEWLGPASASMAAAAVPQVAWLSATAAQAEQTAAQAAAAAAAFEAAFAATVPPPLVAANRTQLAALVATNILGQNTPAIAATEAQYFQMWAQDAAAMYGYAGSSAAAAELSPFAEPQEATNPSGLAAQAVSVAQASGAAGQQSVLAQLISAVPSALQGLSGTSGPAGQGFWSDWGPNANVWNTIASTGLLVPGSTFGPFLDMLGGGAGAATDGAVAAAGNAVSESVGSTSGLAGVVSAGAGNAGTAGRLSVPPAWTAATPLTSPLHSALGGTPMVAPPPAGAPGMPGVPLGNVAGQPYGRAVPQYGFRPTVVARPPAAG</sequence>
<protein>
    <submittedName>
        <fullName evidence="5">PPE family protein</fullName>
    </submittedName>
</protein>
<accession>A0AAJ1S4V6</accession>
<dbReference type="FunFam" id="1.20.1260.20:FF:000001">
    <property type="entry name" value="PPE family protein PPE41"/>
    <property type="match status" value="1"/>
</dbReference>
<feature type="domain" description="PPE" evidence="2">
    <location>
        <begin position="6"/>
        <end position="168"/>
    </location>
</feature>
<evidence type="ECO:0000313" key="5">
    <source>
        <dbReference type="EMBL" id="MDP7734919.1"/>
    </source>
</evidence>
<dbReference type="Gene3D" id="1.20.1260.20">
    <property type="entry name" value="PPE superfamily"/>
    <property type="match status" value="1"/>
</dbReference>
<dbReference type="Proteomes" id="UP001229081">
    <property type="component" value="Unassembled WGS sequence"/>
</dbReference>
<dbReference type="EMBL" id="BLKX01000001">
    <property type="protein sequence ID" value="GFG79328.1"/>
    <property type="molecule type" value="Genomic_DNA"/>
</dbReference>
<evidence type="ECO:0000259" key="3">
    <source>
        <dbReference type="Pfam" id="PF12484"/>
    </source>
</evidence>
<proteinExistence type="inferred from homology"/>
<reference evidence="4" key="2">
    <citation type="submission" date="2020-02" db="EMBL/GenBank/DDBJ databases">
        <authorList>
            <person name="Matsumoto Y."/>
            <person name="Kinjo T."/>
            <person name="Motooka D."/>
            <person name="Nabeya D."/>
            <person name="Jung N."/>
            <person name="Uechi K."/>
            <person name="Horii T."/>
            <person name="Iida T."/>
            <person name="Fujita J."/>
            <person name="Nakamura S."/>
        </authorList>
    </citation>
    <scope>NUCLEOTIDE SEQUENCE</scope>
    <source>
        <strain evidence="4">JCM 18565</strain>
    </source>
</reference>
<comment type="similarity">
    <text evidence="1">Belongs to the mycobacterial PPE family.</text>
</comment>
<dbReference type="KEGG" id="mpag:C0J29_15465"/>
<dbReference type="EMBL" id="JAUFSA010000001">
    <property type="protein sequence ID" value="MDP7734919.1"/>
    <property type="molecule type" value="Genomic_DNA"/>
</dbReference>
<evidence type="ECO:0000259" key="2">
    <source>
        <dbReference type="Pfam" id="PF00823"/>
    </source>
</evidence>
<dbReference type="InterPro" id="IPR000030">
    <property type="entry name" value="PPE_dom"/>
</dbReference>
<evidence type="ECO:0000256" key="1">
    <source>
        <dbReference type="ARBA" id="ARBA00010652"/>
    </source>
</evidence>
<dbReference type="PANTHER" id="PTHR46766">
    <property type="entry name" value="GLUTAMINE-RICH PROTEIN 2"/>
    <property type="match status" value="1"/>
</dbReference>
<keyword evidence="6" id="KW-1185">Reference proteome</keyword>
<dbReference type="InterPro" id="IPR038332">
    <property type="entry name" value="PPE_sf"/>
</dbReference>
<evidence type="ECO:0000313" key="7">
    <source>
        <dbReference type="Proteomes" id="UP001229081"/>
    </source>
</evidence>
<organism evidence="5 7">
    <name type="scientific">Mycobacterium paragordonae</name>
    <dbReference type="NCBI Taxonomy" id="1389713"/>
    <lineage>
        <taxon>Bacteria</taxon>
        <taxon>Bacillati</taxon>
        <taxon>Actinomycetota</taxon>
        <taxon>Actinomycetes</taxon>
        <taxon>Mycobacteriales</taxon>
        <taxon>Mycobacteriaceae</taxon>
        <taxon>Mycobacterium</taxon>
    </lineage>
</organism>
<dbReference type="Pfam" id="PF12484">
    <property type="entry name" value="PPE-SVP"/>
    <property type="match status" value="1"/>
</dbReference>
<dbReference type="GO" id="GO:0052572">
    <property type="term" value="P:response to host immune response"/>
    <property type="evidence" value="ECO:0007669"/>
    <property type="project" value="TreeGrafter"/>
</dbReference>